<sequence>MAWSVGREFTDGTIASLQALPTPLLGLVVVTQVATVAGAGAWFPWAAPGLWAGMGGPAAAAAVSPVQLLLAVPVGAIGVAATLRWWSTAELR</sequence>
<organism evidence="2 3">
    <name type="scientific">Cellulomonas terrae</name>
    <dbReference type="NCBI Taxonomy" id="311234"/>
    <lineage>
        <taxon>Bacteria</taxon>
        <taxon>Bacillati</taxon>
        <taxon>Actinomycetota</taxon>
        <taxon>Actinomycetes</taxon>
        <taxon>Micrococcales</taxon>
        <taxon>Cellulomonadaceae</taxon>
        <taxon>Cellulomonas</taxon>
    </lineage>
</organism>
<dbReference type="RefSeq" id="WP_246123707.1">
    <property type="nucleotide sequence ID" value="NZ_BJWH01000021.1"/>
</dbReference>
<accession>A0A511JP71</accession>
<reference evidence="2 3" key="1">
    <citation type="submission" date="2019-07" db="EMBL/GenBank/DDBJ databases">
        <title>Whole genome shotgun sequence of Cellulomonas terrae NBRC 100819.</title>
        <authorList>
            <person name="Hosoyama A."/>
            <person name="Uohara A."/>
            <person name="Ohji S."/>
            <person name="Ichikawa N."/>
        </authorList>
    </citation>
    <scope>NUCLEOTIDE SEQUENCE [LARGE SCALE GENOMIC DNA]</scope>
    <source>
        <strain evidence="2 3">NBRC 100819</strain>
    </source>
</reference>
<keyword evidence="1" id="KW-0472">Membrane</keyword>
<evidence type="ECO:0000256" key="1">
    <source>
        <dbReference type="SAM" id="Phobius"/>
    </source>
</evidence>
<keyword evidence="1" id="KW-0812">Transmembrane</keyword>
<evidence type="ECO:0000313" key="2">
    <source>
        <dbReference type="EMBL" id="GEL99786.1"/>
    </source>
</evidence>
<name>A0A511JP71_9CELL</name>
<gene>
    <name evidence="2" type="ORF">CTE05_33330</name>
</gene>
<comment type="caution">
    <text evidence="2">The sequence shown here is derived from an EMBL/GenBank/DDBJ whole genome shotgun (WGS) entry which is preliminary data.</text>
</comment>
<evidence type="ECO:0000313" key="3">
    <source>
        <dbReference type="Proteomes" id="UP000321049"/>
    </source>
</evidence>
<protein>
    <submittedName>
        <fullName evidence="2">Uncharacterized protein</fullName>
    </submittedName>
</protein>
<dbReference type="AlphaFoldDB" id="A0A511JP71"/>
<keyword evidence="3" id="KW-1185">Reference proteome</keyword>
<keyword evidence="1" id="KW-1133">Transmembrane helix</keyword>
<dbReference type="EMBL" id="BJWH01000021">
    <property type="protein sequence ID" value="GEL99786.1"/>
    <property type="molecule type" value="Genomic_DNA"/>
</dbReference>
<proteinExistence type="predicted"/>
<dbReference type="Proteomes" id="UP000321049">
    <property type="component" value="Unassembled WGS sequence"/>
</dbReference>
<feature type="transmembrane region" description="Helical" evidence="1">
    <location>
        <begin position="24"/>
        <end position="45"/>
    </location>
</feature>
<feature type="transmembrane region" description="Helical" evidence="1">
    <location>
        <begin position="65"/>
        <end position="86"/>
    </location>
</feature>